<organism evidence="2 3">
    <name type="scientific">Gymnopus androsaceus JB14</name>
    <dbReference type="NCBI Taxonomy" id="1447944"/>
    <lineage>
        <taxon>Eukaryota</taxon>
        <taxon>Fungi</taxon>
        <taxon>Dikarya</taxon>
        <taxon>Basidiomycota</taxon>
        <taxon>Agaricomycotina</taxon>
        <taxon>Agaricomycetes</taxon>
        <taxon>Agaricomycetidae</taxon>
        <taxon>Agaricales</taxon>
        <taxon>Marasmiineae</taxon>
        <taxon>Omphalotaceae</taxon>
        <taxon>Gymnopus</taxon>
    </lineage>
</organism>
<feature type="compositionally biased region" description="Basic and acidic residues" evidence="1">
    <location>
        <begin position="9"/>
        <end position="29"/>
    </location>
</feature>
<reference evidence="2" key="1">
    <citation type="journal article" date="2019" name="Environ. Microbiol.">
        <title>Fungal ecological strategies reflected in gene transcription - a case study of two litter decomposers.</title>
        <authorList>
            <person name="Barbi F."/>
            <person name="Kohler A."/>
            <person name="Barry K."/>
            <person name="Baskaran P."/>
            <person name="Daum C."/>
            <person name="Fauchery L."/>
            <person name="Ihrmark K."/>
            <person name="Kuo A."/>
            <person name="LaButti K."/>
            <person name="Lipzen A."/>
            <person name="Morin E."/>
            <person name="Grigoriev I.V."/>
            <person name="Henrissat B."/>
            <person name="Lindahl B."/>
            <person name="Martin F."/>
        </authorList>
    </citation>
    <scope>NUCLEOTIDE SEQUENCE</scope>
    <source>
        <strain evidence="2">JB14</strain>
    </source>
</reference>
<gene>
    <name evidence="2" type="ORF">BT96DRAFT_999239</name>
</gene>
<evidence type="ECO:0000313" key="3">
    <source>
        <dbReference type="Proteomes" id="UP000799118"/>
    </source>
</evidence>
<feature type="region of interest" description="Disordered" evidence="1">
    <location>
        <begin position="1"/>
        <end position="36"/>
    </location>
</feature>
<keyword evidence="3" id="KW-1185">Reference proteome</keyword>
<dbReference type="EMBL" id="ML769567">
    <property type="protein sequence ID" value="KAE9393625.1"/>
    <property type="molecule type" value="Genomic_DNA"/>
</dbReference>
<name>A0A6A4H8X6_9AGAR</name>
<evidence type="ECO:0000313" key="2">
    <source>
        <dbReference type="EMBL" id="KAE9393625.1"/>
    </source>
</evidence>
<proteinExistence type="predicted"/>
<dbReference type="Proteomes" id="UP000799118">
    <property type="component" value="Unassembled WGS sequence"/>
</dbReference>
<evidence type="ECO:0000256" key="1">
    <source>
        <dbReference type="SAM" id="MobiDB-lite"/>
    </source>
</evidence>
<dbReference type="AlphaFoldDB" id="A0A6A4H8X6"/>
<accession>A0A6A4H8X6</accession>
<sequence length="120" mass="13515">MPSEGSSTSHHEGAGSHQEQAEHAHEQRLPNHALQVNPNDLNHVKMAKMALNKLPNELVEKISTQHNLDLHASKMASTFQAIKDPLRFGIPHAPNDPHHNMNNILPNHDVFFKVDHNRNL</sequence>
<protein>
    <submittedName>
        <fullName evidence="2">Uncharacterized protein</fullName>
    </submittedName>
</protein>